<name>A0A9D1HF01_9FIRM</name>
<accession>A0A9D1HF01</accession>
<reference evidence="1" key="2">
    <citation type="journal article" date="2021" name="PeerJ">
        <title>Extensive microbial diversity within the chicken gut microbiome revealed by metagenomics and culture.</title>
        <authorList>
            <person name="Gilroy R."/>
            <person name="Ravi A."/>
            <person name="Getino M."/>
            <person name="Pursley I."/>
            <person name="Horton D.L."/>
            <person name="Alikhan N.F."/>
            <person name="Baker D."/>
            <person name="Gharbi K."/>
            <person name="Hall N."/>
            <person name="Watson M."/>
            <person name="Adriaenssens E.M."/>
            <person name="Foster-Nyarko E."/>
            <person name="Jarju S."/>
            <person name="Secka A."/>
            <person name="Antonio M."/>
            <person name="Oren A."/>
            <person name="Chaudhuri R.R."/>
            <person name="La Ragione R."/>
            <person name="Hildebrand F."/>
            <person name="Pallen M.J."/>
        </authorList>
    </citation>
    <scope>NUCLEOTIDE SEQUENCE</scope>
    <source>
        <strain evidence="1">CHK176-22527</strain>
    </source>
</reference>
<dbReference type="Proteomes" id="UP000824159">
    <property type="component" value="Unassembled WGS sequence"/>
</dbReference>
<gene>
    <name evidence="1" type="ORF">IAD12_05565</name>
</gene>
<protein>
    <submittedName>
        <fullName evidence="1">Uncharacterized protein</fullName>
    </submittedName>
</protein>
<organism evidence="1 2">
    <name type="scientific">Candidatus Allocopromorpha excrementavium</name>
    <dbReference type="NCBI Taxonomy" id="2840741"/>
    <lineage>
        <taxon>Bacteria</taxon>
        <taxon>Bacillati</taxon>
        <taxon>Bacillota</taxon>
        <taxon>Clostridia</taxon>
        <taxon>Eubacteriales</taxon>
        <taxon>Eubacteriaceae</taxon>
        <taxon>Eubacteriaceae incertae sedis</taxon>
        <taxon>Candidatus Allocopromorpha</taxon>
    </lineage>
</organism>
<evidence type="ECO:0000313" key="1">
    <source>
        <dbReference type="EMBL" id="HIT99702.1"/>
    </source>
</evidence>
<proteinExistence type="predicted"/>
<dbReference type="AlphaFoldDB" id="A0A9D1HF01"/>
<sequence length="239" mass="27543">MLKEVALKEICGNDDMNEVKIESFSSGSIDCASEELDNIIRNSIGIQVSLADILIGKKDDESSNDLVSFISLRKNVCEQRQLEQIKKVFQSVHKVLDHNDKLIACEVYGPKEDAVNIFKLALEGGELGEWINWFYSCENADDCKRRGLYKYIGKAYSREQISRLRGDAFFEYMLYSGTDKIRQPGFYVSQYKLDEIESIPYINELFSAVENLYVLVSKCESENGEINYEKYLTWDRIKI</sequence>
<reference evidence="1" key="1">
    <citation type="submission" date="2020-10" db="EMBL/GenBank/DDBJ databases">
        <authorList>
            <person name="Gilroy R."/>
        </authorList>
    </citation>
    <scope>NUCLEOTIDE SEQUENCE</scope>
    <source>
        <strain evidence="1">CHK176-22527</strain>
    </source>
</reference>
<comment type="caution">
    <text evidence="1">The sequence shown here is derived from an EMBL/GenBank/DDBJ whole genome shotgun (WGS) entry which is preliminary data.</text>
</comment>
<dbReference type="EMBL" id="DVLX01000069">
    <property type="protein sequence ID" value="HIT99702.1"/>
    <property type="molecule type" value="Genomic_DNA"/>
</dbReference>
<evidence type="ECO:0000313" key="2">
    <source>
        <dbReference type="Proteomes" id="UP000824159"/>
    </source>
</evidence>